<proteinExistence type="predicted"/>
<dbReference type="EMBL" id="BPVZ01000019">
    <property type="protein sequence ID" value="GKV02797.1"/>
    <property type="molecule type" value="Genomic_DNA"/>
</dbReference>
<comment type="caution">
    <text evidence="2">The sequence shown here is derived from an EMBL/GenBank/DDBJ whole genome shotgun (WGS) entry which is preliminary data.</text>
</comment>
<evidence type="ECO:0000313" key="2">
    <source>
        <dbReference type="EMBL" id="GKV02797.1"/>
    </source>
</evidence>
<dbReference type="CDD" id="cd04051">
    <property type="entry name" value="C2_SRC2_like"/>
    <property type="match status" value="1"/>
</dbReference>
<dbReference type="AlphaFoldDB" id="A0AAV5ILJ9"/>
<protein>
    <recommendedName>
        <fullName evidence="1">C2 domain-containing protein</fullName>
    </recommendedName>
</protein>
<dbReference type="Proteomes" id="UP001054252">
    <property type="component" value="Unassembled WGS sequence"/>
</dbReference>
<organism evidence="2 3">
    <name type="scientific">Rubroshorea leprosula</name>
    <dbReference type="NCBI Taxonomy" id="152421"/>
    <lineage>
        <taxon>Eukaryota</taxon>
        <taxon>Viridiplantae</taxon>
        <taxon>Streptophyta</taxon>
        <taxon>Embryophyta</taxon>
        <taxon>Tracheophyta</taxon>
        <taxon>Spermatophyta</taxon>
        <taxon>Magnoliopsida</taxon>
        <taxon>eudicotyledons</taxon>
        <taxon>Gunneridae</taxon>
        <taxon>Pentapetalae</taxon>
        <taxon>rosids</taxon>
        <taxon>malvids</taxon>
        <taxon>Malvales</taxon>
        <taxon>Dipterocarpaceae</taxon>
        <taxon>Rubroshorea</taxon>
    </lineage>
</organism>
<feature type="domain" description="C2" evidence="1">
    <location>
        <begin position="1"/>
        <end position="120"/>
    </location>
</feature>
<dbReference type="PANTHER" id="PTHR32246">
    <property type="entry name" value="INGRESSION PROTEIN FIC1"/>
    <property type="match status" value="1"/>
</dbReference>
<evidence type="ECO:0000313" key="3">
    <source>
        <dbReference type="Proteomes" id="UP001054252"/>
    </source>
</evidence>
<name>A0AAV5ILJ9_9ROSI</name>
<dbReference type="SUPFAM" id="SSF49562">
    <property type="entry name" value="C2 domain (Calcium/lipid-binding domain, CaLB)"/>
    <property type="match status" value="1"/>
</dbReference>
<reference evidence="2 3" key="1">
    <citation type="journal article" date="2021" name="Commun. Biol.">
        <title>The genome of Shorea leprosula (Dipterocarpaceae) highlights the ecological relevance of drought in aseasonal tropical rainforests.</title>
        <authorList>
            <person name="Ng K.K.S."/>
            <person name="Kobayashi M.J."/>
            <person name="Fawcett J.A."/>
            <person name="Hatakeyama M."/>
            <person name="Paape T."/>
            <person name="Ng C.H."/>
            <person name="Ang C.C."/>
            <person name="Tnah L.H."/>
            <person name="Lee C.T."/>
            <person name="Nishiyama T."/>
            <person name="Sese J."/>
            <person name="O'Brien M.J."/>
            <person name="Copetti D."/>
            <person name="Mohd Noor M.I."/>
            <person name="Ong R.C."/>
            <person name="Putra M."/>
            <person name="Sireger I.Z."/>
            <person name="Indrioko S."/>
            <person name="Kosugi Y."/>
            <person name="Izuno A."/>
            <person name="Isagi Y."/>
            <person name="Lee S.L."/>
            <person name="Shimizu K.K."/>
        </authorList>
    </citation>
    <scope>NUCLEOTIDE SEQUENCE [LARGE SCALE GENOMIC DNA]</scope>
    <source>
        <strain evidence="2">214</strain>
    </source>
</reference>
<dbReference type="Pfam" id="PF00168">
    <property type="entry name" value="C2"/>
    <property type="match status" value="1"/>
</dbReference>
<evidence type="ECO:0000259" key="1">
    <source>
        <dbReference type="PROSITE" id="PS50004"/>
    </source>
</evidence>
<dbReference type="PROSITE" id="PS50004">
    <property type="entry name" value="C2"/>
    <property type="match status" value="1"/>
</dbReference>
<dbReference type="InterPro" id="IPR044750">
    <property type="entry name" value="C2_SRC2/BAP"/>
</dbReference>
<accession>A0AAV5ILJ9</accession>
<sequence length="247" mass="28476">MEWGSLELTLISCRGLRAFNFFQKLSVYSVVYIVDEEQNRKEQQQKRLQCQKTPIARREGGNPEWNHLFHFDLRSLSHDHRDNLFLRFDLRCEGLVNRTIGGVRVPMKDLIDEFDKALRFVSYQVRSCDGKANGVLNFSYKLVGSTKKVVKNHTGFQFLAEKVHYPKLEDDDEYSGSIKYPSLDDFYSPAPQQSYFPSPVPALECQRHGFYRPSLADVPPPYWVAHGAYSASILQPHGPYYSGPHGH</sequence>
<gene>
    <name evidence="2" type="ORF">SLEP1_g15187</name>
</gene>
<dbReference type="SMART" id="SM00239">
    <property type="entry name" value="C2"/>
    <property type="match status" value="1"/>
</dbReference>
<dbReference type="Gene3D" id="2.60.40.150">
    <property type="entry name" value="C2 domain"/>
    <property type="match status" value="1"/>
</dbReference>
<dbReference type="InterPro" id="IPR035892">
    <property type="entry name" value="C2_domain_sf"/>
</dbReference>
<dbReference type="InterPro" id="IPR000008">
    <property type="entry name" value="C2_dom"/>
</dbReference>
<keyword evidence="3" id="KW-1185">Reference proteome</keyword>
<dbReference type="GO" id="GO:0006952">
    <property type="term" value="P:defense response"/>
    <property type="evidence" value="ECO:0007669"/>
    <property type="project" value="InterPro"/>
</dbReference>
<dbReference type="PANTHER" id="PTHR32246:SF28">
    <property type="entry name" value="C2 DOMAIN-CONTAINING PROTEIN"/>
    <property type="match status" value="1"/>
</dbReference>